<proteinExistence type="predicted"/>
<dbReference type="InterPro" id="IPR006553">
    <property type="entry name" value="Leu-rich_rpt_Cys-con_subtyp"/>
</dbReference>
<dbReference type="InterPro" id="IPR001611">
    <property type="entry name" value="Leu-rich_rpt"/>
</dbReference>
<reference evidence="1 2" key="1">
    <citation type="journal article" date="2012" name="Proc. Natl. Acad. Sci. U.S.A.">
        <title>Antigenic diversity is generated by distinct evolutionary mechanisms in African trypanosome species.</title>
        <authorList>
            <person name="Jackson A.P."/>
            <person name="Berry A."/>
            <person name="Aslett M."/>
            <person name="Allison H.C."/>
            <person name="Burton P."/>
            <person name="Vavrova-Anderson J."/>
            <person name="Brown R."/>
            <person name="Browne H."/>
            <person name="Corton N."/>
            <person name="Hauser H."/>
            <person name="Gamble J."/>
            <person name="Gilderthorp R."/>
            <person name="Marcello L."/>
            <person name="McQuillan J."/>
            <person name="Otto T.D."/>
            <person name="Quail M.A."/>
            <person name="Sanders M.J."/>
            <person name="van Tonder A."/>
            <person name="Ginger M.L."/>
            <person name="Field M.C."/>
            <person name="Barry J.D."/>
            <person name="Hertz-Fowler C."/>
            <person name="Berriman M."/>
        </authorList>
    </citation>
    <scope>NUCLEOTIDE SEQUENCE</scope>
    <source>
        <strain evidence="1 2">Y486</strain>
    </source>
</reference>
<name>F9WMH3_TRYVY</name>
<accession>F9WMH3</accession>
<dbReference type="PANTHER" id="PTHR13318:SF105">
    <property type="entry name" value="F-BOX_LRR-REPEAT PROTEIN 3"/>
    <property type="match status" value="1"/>
</dbReference>
<evidence type="ECO:0000313" key="2">
    <source>
        <dbReference type="Proteomes" id="UP000009027"/>
    </source>
</evidence>
<dbReference type="SUPFAM" id="SSF52047">
    <property type="entry name" value="RNI-like"/>
    <property type="match status" value="1"/>
</dbReference>
<organism evidence="1 2">
    <name type="scientific">Trypanosoma vivax (strain Y486)</name>
    <dbReference type="NCBI Taxonomy" id="1055687"/>
    <lineage>
        <taxon>Eukaryota</taxon>
        <taxon>Discoba</taxon>
        <taxon>Euglenozoa</taxon>
        <taxon>Kinetoplastea</taxon>
        <taxon>Metakinetoplastina</taxon>
        <taxon>Trypanosomatida</taxon>
        <taxon>Trypanosomatidae</taxon>
        <taxon>Trypanosoma</taxon>
        <taxon>Duttonella</taxon>
    </lineage>
</organism>
<dbReference type="SMART" id="SM00367">
    <property type="entry name" value="LRR_CC"/>
    <property type="match status" value="7"/>
</dbReference>
<dbReference type="VEuPathDB" id="TriTrypDB:TvY486_0014370"/>
<gene>
    <name evidence="1" type="ORF">TvY486_0014370</name>
</gene>
<dbReference type="Pfam" id="PF13516">
    <property type="entry name" value="LRR_6"/>
    <property type="match status" value="1"/>
</dbReference>
<keyword evidence="2" id="KW-1185">Reference proteome</keyword>
<dbReference type="SUPFAM" id="SSF52058">
    <property type="entry name" value="L domain-like"/>
    <property type="match status" value="1"/>
</dbReference>
<dbReference type="Proteomes" id="UP000009027">
    <property type="component" value="Unassembled WGS sequence"/>
</dbReference>
<dbReference type="Gene3D" id="3.80.10.10">
    <property type="entry name" value="Ribonuclease Inhibitor"/>
    <property type="match status" value="3"/>
</dbReference>
<dbReference type="EMBL" id="CAEX01001735">
    <property type="protein sequence ID" value="CCD18730.1"/>
    <property type="molecule type" value="Genomic_DNA"/>
</dbReference>
<dbReference type="GO" id="GO:0031146">
    <property type="term" value="P:SCF-dependent proteasomal ubiquitin-dependent protein catabolic process"/>
    <property type="evidence" value="ECO:0007669"/>
    <property type="project" value="TreeGrafter"/>
</dbReference>
<protein>
    <recommendedName>
        <fullName evidence="3">Leucine-rich repeat protein (LRRP)</fullName>
    </recommendedName>
</protein>
<evidence type="ECO:0008006" key="3">
    <source>
        <dbReference type="Google" id="ProtNLM"/>
    </source>
</evidence>
<sequence>MFNSLALCQNLFPIWMLQSILKEQEFWFRLKMYNDKQPNVEERAIQESILLDSLEKAMTGTRFLLQNVKFERDSLEQLRICTRLTHIEIIMCKGIFDLSILANLGSLEVLSVRGSRVHVTGSIGGLKNLRELDLSGTRVQDEVFYELSENPNLTKVNLRQCQGLSDVSPLADIESLQELDLGLCRSINEGVQDLAELPNLRVLNLEKVNVPSDSLFELCKSRSLEKLNLSSCKRLLDVSPLSEIKTLVELDLSLCCSLFTGVSELGKLQCLRILNLRNTAVTDHSLPGLSESDSLEILNLSSCRGLTNVSPLKEIKSLVQLDLSNCPALRDGIGSLVALPFLCTLKLRNTAITNESLRDICESESLEELDASSCTALSDVFHISVLNTLVELNLSFCPNLVKGMEAIASLPFLRALDISGTPITNHCLRGLRKSNSLETVSLRSCNNLTDVFYLSKISTLLRLDLGCCISLQKGVGTLGKLPRLRILNLEGTRAANDWIIGLSTSRSLAVLILSSCLALSDVSLLANIEPLEELDISNCVSIRSGAEALLKLPQIRVLKMYDVNAFGKHIYTFEEKGIDVYF</sequence>
<evidence type="ECO:0000313" key="1">
    <source>
        <dbReference type="EMBL" id="CCD18730.1"/>
    </source>
</evidence>
<dbReference type="GO" id="GO:0019005">
    <property type="term" value="C:SCF ubiquitin ligase complex"/>
    <property type="evidence" value="ECO:0007669"/>
    <property type="project" value="TreeGrafter"/>
</dbReference>
<dbReference type="InterPro" id="IPR032675">
    <property type="entry name" value="LRR_dom_sf"/>
</dbReference>
<dbReference type="AlphaFoldDB" id="F9WMH3"/>
<dbReference type="PANTHER" id="PTHR13318">
    <property type="entry name" value="PARTNER OF PAIRED, ISOFORM B-RELATED"/>
    <property type="match status" value="1"/>
</dbReference>